<organism evidence="3 4">
    <name type="scientific">Apatococcus fuscideae</name>
    <dbReference type="NCBI Taxonomy" id="2026836"/>
    <lineage>
        <taxon>Eukaryota</taxon>
        <taxon>Viridiplantae</taxon>
        <taxon>Chlorophyta</taxon>
        <taxon>core chlorophytes</taxon>
        <taxon>Trebouxiophyceae</taxon>
        <taxon>Chlorellales</taxon>
        <taxon>Chlorellaceae</taxon>
        <taxon>Apatococcus</taxon>
    </lineage>
</organism>
<dbReference type="Proteomes" id="UP001485043">
    <property type="component" value="Unassembled WGS sequence"/>
</dbReference>
<feature type="compositionally biased region" description="Basic and acidic residues" evidence="2">
    <location>
        <begin position="241"/>
        <end position="251"/>
    </location>
</feature>
<keyword evidence="4" id="KW-1185">Reference proteome</keyword>
<name>A0AAW1T9Y4_9CHLO</name>
<feature type="region of interest" description="Disordered" evidence="2">
    <location>
        <begin position="202"/>
        <end position="279"/>
    </location>
</feature>
<feature type="compositionally biased region" description="Low complexity" evidence="2">
    <location>
        <begin position="18"/>
        <end position="42"/>
    </location>
</feature>
<feature type="region of interest" description="Disordered" evidence="2">
    <location>
        <begin position="1"/>
        <end position="183"/>
    </location>
</feature>
<sequence length="905" mass="95767">MTVPRLKLGDKGPCKDGSSQSDSPTSAKSSSASSSQPKLPASRTRTPGRLASSTDTSRPGSSHASIVSKSAAAGQRMASNAISSATKQDSQGSEGSARPTAARPVGRVSSQEACKTPATKAHGSGSASRNADSVASPDYVPGRGDGASPALLQAADGPLACQTAIGRRRDGHGNGQGVHRFGDWYTGTEADLERDLAELAAQKEASRAASRRGSTSHACAPFSDQLPGQGMGKEVGAMLRDLAEKADRELQELQANLDEGREKDPARQQPLQQRLIDSWQGKSYYDRLKELAAEAGGPSLQTGHRAAAAGITGPMGGSNQGPWTSAHRPAAAPRQTTAKDKENKPCPTAPANTSAAVAPSSVSDGPKPSAVARRKVGFATDKPDAIGKVSVREATPAAKKSKTVASKADVEEGPGPPEIHGAAKAAQRVEQPTLRVTSKSQAAQAHVSDDGSDAWQAELEAEVSSMQATIRGLREKLISAERGQAAEKARADQSEVLHANLKAQVSVQAEQLTALRQEAAEHVEVADAVEPAVASPTAQEVALGSRLNKKLRVTEPRSITAVTHKVCNKCKQNLPAEAFCRQSNTSDGLNLWCKRCRSDRIKQWKKETWQKNAAARKEPDPEKQCAQCLENLPASAFFRDYSHRTGLEHFCKCCKKAIKTERLRVQREAALLGLPVPRKRKTQAEQVFPEPIPLPPPEESPLEPACKLTSKKPTPRKAPAMPRRTYRKRKQATIVQPGAEAGPGTDMAPGLYPAAFFGADDWERLSRALGAGSIQPGSTHMDLQQPTDGPPADTAHPRLSIPFRGPLRGLSHDPCPGMGHLKPAQTPEEMLGIASLTTQPGDMQEILGYGQPDSKISVNASSAVPAHNTAGNAAGSTENAPTVSNAGRKIRINPFTGQPYTYLQS</sequence>
<feature type="region of interest" description="Disordered" evidence="2">
    <location>
        <begin position="688"/>
        <end position="731"/>
    </location>
</feature>
<dbReference type="EMBL" id="JALJOV010000149">
    <property type="protein sequence ID" value="KAK9866591.1"/>
    <property type="molecule type" value="Genomic_DNA"/>
</dbReference>
<reference evidence="3 4" key="1">
    <citation type="journal article" date="2024" name="Nat. Commun.">
        <title>Phylogenomics reveals the evolutionary origins of lichenization in chlorophyte algae.</title>
        <authorList>
            <person name="Puginier C."/>
            <person name="Libourel C."/>
            <person name="Otte J."/>
            <person name="Skaloud P."/>
            <person name="Haon M."/>
            <person name="Grisel S."/>
            <person name="Petersen M."/>
            <person name="Berrin J.G."/>
            <person name="Delaux P.M."/>
            <person name="Dal Grande F."/>
            <person name="Keller J."/>
        </authorList>
    </citation>
    <scope>NUCLEOTIDE SEQUENCE [LARGE SCALE GENOMIC DNA]</scope>
    <source>
        <strain evidence="3 4">SAG 2523</strain>
    </source>
</reference>
<evidence type="ECO:0000256" key="2">
    <source>
        <dbReference type="SAM" id="MobiDB-lite"/>
    </source>
</evidence>
<feature type="compositionally biased region" description="Polar residues" evidence="2">
    <location>
        <begin position="350"/>
        <end position="363"/>
    </location>
</feature>
<feature type="region of interest" description="Disordered" evidence="2">
    <location>
        <begin position="393"/>
        <end position="415"/>
    </location>
</feature>
<evidence type="ECO:0000256" key="1">
    <source>
        <dbReference type="SAM" id="Coils"/>
    </source>
</evidence>
<feature type="region of interest" description="Disordered" evidence="2">
    <location>
        <begin position="867"/>
        <end position="891"/>
    </location>
</feature>
<feature type="compositionally biased region" description="Low complexity" evidence="2">
    <location>
        <begin position="394"/>
        <end position="407"/>
    </location>
</feature>
<comment type="caution">
    <text evidence="3">The sequence shown here is derived from an EMBL/GenBank/DDBJ whole genome shotgun (WGS) entry which is preliminary data.</text>
</comment>
<feature type="compositionally biased region" description="Polar residues" evidence="2">
    <location>
        <begin position="51"/>
        <end position="68"/>
    </location>
</feature>
<protein>
    <submittedName>
        <fullName evidence="3">Uncharacterized protein</fullName>
    </submittedName>
</protein>
<accession>A0AAW1T9Y4</accession>
<dbReference type="AlphaFoldDB" id="A0AAW1T9Y4"/>
<evidence type="ECO:0000313" key="4">
    <source>
        <dbReference type="Proteomes" id="UP001485043"/>
    </source>
</evidence>
<feature type="region of interest" description="Disordered" evidence="2">
    <location>
        <begin position="773"/>
        <end position="799"/>
    </location>
</feature>
<keyword evidence="1" id="KW-0175">Coiled coil</keyword>
<feature type="compositionally biased region" description="Pro residues" evidence="2">
    <location>
        <begin position="690"/>
        <end position="699"/>
    </location>
</feature>
<feature type="compositionally biased region" description="Polar residues" evidence="2">
    <location>
        <begin position="869"/>
        <end position="885"/>
    </location>
</feature>
<feature type="coiled-coil region" evidence="1">
    <location>
        <begin position="456"/>
        <end position="518"/>
    </location>
</feature>
<proteinExistence type="predicted"/>
<gene>
    <name evidence="3" type="ORF">WJX84_007626</name>
</gene>
<feature type="compositionally biased region" description="Polar residues" evidence="2">
    <location>
        <begin position="77"/>
        <end position="94"/>
    </location>
</feature>
<feature type="compositionally biased region" description="Polar residues" evidence="2">
    <location>
        <begin position="775"/>
        <end position="787"/>
    </location>
</feature>
<feature type="region of interest" description="Disordered" evidence="2">
    <location>
        <begin position="296"/>
        <end position="369"/>
    </location>
</feature>
<evidence type="ECO:0000313" key="3">
    <source>
        <dbReference type="EMBL" id="KAK9866591.1"/>
    </source>
</evidence>